<reference evidence="12" key="1">
    <citation type="submission" date="2015-04" db="UniProtKB">
        <authorList>
            <consortium name="EnsemblPlants"/>
        </authorList>
    </citation>
    <scope>IDENTIFICATION</scope>
</reference>
<feature type="repeat" description="Solcar" evidence="9">
    <location>
        <begin position="989"/>
        <end position="1080"/>
    </location>
</feature>
<keyword evidence="4 9" id="KW-0812">Transmembrane</keyword>
<dbReference type="InterPro" id="IPR036869">
    <property type="entry name" value="J_dom_sf"/>
</dbReference>
<dbReference type="EnsemblPlants" id="OMERI11G18180.1">
    <property type="protein sequence ID" value="OMERI11G18180.1"/>
    <property type="gene ID" value="OMERI11G18180"/>
</dbReference>
<dbReference type="InterPro" id="IPR002113">
    <property type="entry name" value="ADT_euk_type"/>
</dbReference>
<dbReference type="PANTHER" id="PTHR23172">
    <property type="entry name" value="AUXILIN/CYCLIN G-ASSOCIATED KINASE-RELATED"/>
    <property type="match status" value="1"/>
</dbReference>
<evidence type="ECO:0000256" key="5">
    <source>
        <dbReference type="ARBA" id="ARBA00022737"/>
    </source>
</evidence>
<evidence type="ECO:0000256" key="9">
    <source>
        <dbReference type="PROSITE-ProRule" id="PRU00282"/>
    </source>
</evidence>
<dbReference type="GO" id="GO:0005743">
    <property type="term" value="C:mitochondrial inner membrane"/>
    <property type="evidence" value="ECO:0007669"/>
    <property type="project" value="InterPro"/>
</dbReference>
<dbReference type="GO" id="GO:0072318">
    <property type="term" value="P:clathrin coat disassembly"/>
    <property type="evidence" value="ECO:0007669"/>
    <property type="project" value="TreeGrafter"/>
</dbReference>
<feature type="compositionally biased region" description="Polar residues" evidence="10">
    <location>
        <begin position="461"/>
        <end position="479"/>
    </location>
</feature>
<feature type="compositionally biased region" description="Polar residues" evidence="10">
    <location>
        <begin position="767"/>
        <end position="801"/>
    </location>
</feature>
<evidence type="ECO:0000256" key="3">
    <source>
        <dbReference type="ARBA" id="ARBA00022448"/>
    </source>
</evidence>
<feature type="compositionally biased region" description="Low complexity" evidence="10">
    <location>
        <begin position="346"/>
        <end position="357"/>
    </location>
</feature>
<feature type="compositionally biased region" description="Low complexity" evidence="10">
    <location>
        <begin position="509"/>
        <end position="518"/>
    </location>
</feature>
<sequence>MGWRKYTPTACGAHLDTHTDQTRPDQTAKREGDASPPFPSHHFPSLLRSPRASLPPFSLPSPRRRRILRRGRRRRCPTPRRLPPPSARPMEGIEGLLADFGVRPQGKAAPMAASRSRSTTTTGSAWPNPRSTPAPAPSYDGLFGAPPSAAAITTTSSPFDSLFNGPPTSSSSSSSAAARATVYDDDIFGAVPGLRPSSNSASSSSAALYDGDDVFGGGRRAAASPAFDDVFSSNRSAAAPSYDDILGGFGVKPQAGEGKRSVVVEDDDLLGGFGRKPHSEAEKKPVVVEKANGGNGFDDLIPGFSGSGPQRSRKIIDDNKDEPAVRTSKSTASVLDDPFVVLETNSASGSTYPSPSSFTDPLEHLNNSASSKGKNVDNTTDNDSLPDDSSAFNQVPKSDPLFTSEFNGDTKYMNPPSKARDSNPLHGSMNGNSARGSSTEDLGDAKTKSQSARYSDIYVDGSSSDRYATNGVGDQSPRSTESEDDIWLTVSEIPLFTQPTNAPPPSRSPPLLKQRPLQAKANGNYDGYVRQSNQNHNQYRDMPDQAEVSSLDEMEGFAKDKSQMPSYDDNFFGEAEQSERTSSDREEKERQARLEQEQEMKLMEEKKREQRRLEKERELEQQKERERQAMERATKEARERASAEARAKAEREATQRAQRAAVQRAQQEARERAAAEAKEKAARIAAEARERAASEAKERERAAAERAAAERVQQEARKRAERAAVERAAAEARERQAAAAAAAAREKQSSADDLESFFGAGARANSAPKQRTPTVDSMFDSQPQSRATTNGSQRSASTSASMRKAPSATNIGDDLSDLFGAPASSDVFQEVEGESEERRRARLERHQRTRERAAKALAEKNERDMQVQREQAERDRIGDTLDFEIRRWAAGKEGNLRALLSTLQYILWPECGWQAVSLTDLITGAAVKKQYRKATLCIHPDKVQQKGANLQQKYTAEKVFDILKAFNFAFKGYFKSIFGYDKEKDGKWKWLAGNVASGSAAGATTSSLLYHLDYARTRLATDAIESQGSKRQFSGLLDVYKKTLKTDGIRGLYRGFSVSIVGITLYRGLYFGIYDTMKPLILVGPLQENFFASFALGWAITTFSGACAYPFDTLRRRMMLTSGQPLKYKNAFHAAKQIVSTEGFFTLFRGVGANILSGMAGAGVLAGYDQLHRFAGQHGYNFESKMKGALK</sequence>
<feature type="compositionally biased region" description="Low complexity" evidence="10">
    <location>
        <begin position="108"/>
        <end position="125"/>
    </location>
</feature>
<dbReference type="STRING" id="40149.A0A0E0F8C7"/>
<evidence type="ECO:0000256" key="4">
    <source>
        <dbReference type="ARBA" id="ARBA00022692"/>
    </source>
</evidence>
<evidence type="ECO:0000256" key="6">
    <source>
        <dbReference type="ARBA" id="ARBA00022989"/>
    </source>
</evidence>
<dbReference type="PANTHER" id="PTHR23172:SF50">
    <property type="entry name" value="EXPRESSED PROTEIN"/>
    <property type="match status" value="1"/>
</dbReference>
<dbReference type="Gene3D" id="1.50.40.10">
    <property type="entry name" value="Mitochondrial carrier domain"/>
    <property type="match status" value="1"/>
</dbReference>
<feature type="compositionally biased region" description="Basic and acidic residues" evidence="10">
    <location>
        <begin position="15"/>
        <end position="33"/>
    </location>
</feature>
<proteinExistence type="inferred from homology"/>
<evidence type="ECO:0000256" key="11">
    <source>
        <dbReference type="SAM" id="Phobius"/>
    </source>
</evidence>
<evidence type="ECO:0000313" key="13">
    <source>
        <dbReference type="Proteomes" id="UP000008021"/>
    </source>
</evidence>
<feature type="compositionally biased region" description="Basic and acidic residues" evidence="10">
    <location>
        <begin position="314"/>
        <end position="324"/>
    </location>
</feature>
<dbReference type="InterPro" id="IPR023395">
    <property type="entry name" value="MCP_dom_sf"/>
</dbReference>
<dbReference type="GO" id="GO:0005471">
    <property type="term" value="F:ATP:ADP antiporter activity"/>
    <property type="evidence" value="ECO:0007669"/>
    <property type="project" value="InterPro"/>
</dbReference>
<dbReference type="FunFam" id="1.10.287.110:FF:000009">
    <property type="entry name" value="Auxilin-related protein 1"/>
    <property type="match status" value="1"/>
</dbReference>
<dbReference type="SUPFAM" id="SSF103506">
    <property type="entry name" value="Mitochondrial carrier"/>
    <property type="match status" value="1"/>
</dbReference>
<dbReference type="HOGENOM" id="CLU_007921_1_0_1"/>
<dbReference type="SUPFAM" id="SSF46565">
    <property type="entry name" value="Chaperone J-domain"/>
    <property type="match status" value="1"/>
</dbReference>
<comment type="subcellular location">
    <subcellularLocation>
        <location evidence="1">Membrane</location>
        <topology evidence="1">Multi-pass membrane protein</topology>
    </subcellularLocation>
</comment>
<dbReference type="Pfam" id="PF00153">
    <property type="entry name" value="Mito_carr"/>
    <property type="match status" value="2"/>
</dbReference>
<feature type="compositionally biased region" description="Low complexity" evidence="10">
    <location>
        <begin position="655"/>
        <end position="666"/>
    </location>
</feature>
<feature type="repeat" description="Solcar" evidence="9">
    <location>
        <begin position="1088"/>
        <end position="1174"/>
    </location>
</feature>
<reference evidence="12" key="2">
    <citation type="submission" date="2018-05" db="EMBL/GenBank/DDBJ databases">
        <title>OmerRS3 (Oryza meridionalis Reference Sequence Version 3).</title>
        <authorList>
            <person name="Zhang J."/>
            <person name="Kudrna D."/>
            <person name="Lee S."/>
            <person name="Talag J."/>
            <person name="Welchert J."/>
            <person name="Wing R.A."/>
        </authorList>
    </citation>
    <scope>NUCLEOTIDE SEQUENCE [LARGE SCALE GENOMIC DNA]</scope>
    <source>
        <strain evidence="12">cv. OR44</strain>
    </source>
</reference>
<dbReference type="GO" id="GO:0030276">
    <property type="term" value="F:clathrin binding"/>
    <property type="evidence" value="ECO:0007669"/>
    <property type="project" value="TreeGrafter"/>
</dbReference>
<evidence type="ECO:0000313" key="12">
    <source>
        <dbReference type="EnsemblPlants" id="OMERI11G18180.1"/>
    </source>
</evidence>
<evidence type="ECO:0000256" key="8">
    <source>
        <dbReference type="ARBA" id="ARBA00023136"/>
    </source>
</evidence>
<feature type="compositionally biased region" description="Low complexity" evidence="10">
    <location>
        <begin position="40"/>
        <end position="56"/>
    </location>
</feature>
<dbReference type="PRINTS" id="PR00927">
    <property type="entry name" value="ADPTRNSLCASE"/>
</dbReference>
<feature type="compositionally biased region" description="Basic residues" evidence="10">
    <location>
        <begin position="62"/>
        <end position="78"/>
    </location>
</feature>
<evidence type="ECO:0000256" key="1">
    <source>
        <dbReference type="ARBA" id="ARBA00004141"/>
    </source>
</evidence>
<dbReference type="Gramene" id="OMERI11G18180.1">
    <property type="protein sequence ID" value="OMERI11G18180.1"/>
    <property type="gene ID" value="OMERI11G18180"/>
</dbReference>
<keyword evidence="6 11" id="KW-1133">Transmembrane helix</keyword>
<feature type="compositionally biased region" description="Polar residues" evidence="10">
    <location>
        <begin position="429"/>
        <end position="440"/>
    </location>
</feature>
<dbReference type="GO" id="GO:0072583">
    <property type="term" value="P:clathrin-dependent endocytosis"/>
    <property type="evidence" value="ECO:0007669"/>
    <property type="project" value="TreeGrafter"/>
</dbReference>
<dbReference type="Proteomes" id="UP000008021">
    <property type="component" value="Chromosome 11"/>
</dbReference>
<evidence type="ECO:0000256" key="7">
    <source>
        <dbReference type="ARBA" id="ARBA00023054"/>
    </source>
</evidence>
<evidence type="ECO:0000256" key="10">
    <source>
        <dbReference type="SAM" id="MobiDB-lite"/>
    </source>
</evidence>
<keyword evidence="5" id="KW-0677">Repeat</keyword>
<feature type="compositionally biased region" description="Basic and acidic residues" evidence="10">
    <location>
        <begin position="667"/>
        <end position="736"/>
    </location>
</feature>
<keyword evidence="13" id="KW-1185">Reference proteome</keyword>
<dbReference type="GO" id="GO:0031982">
    <property type="term" value="C:vesicle"/>
    <property type="evidence" value="ECO:0007669"/>
    <property type="project" value="TreeGrafter"/>
</dbReference>
<feature type="compositionally biased region" description="Basic and acidic residues" evidence="10">
    <location>
        <begin position="836"/>
        <end position="848"/>
    </location>
</feature>
<evidence type="ECO:0008006" key="14">
    <source>
        <dbReference type="Google" id="ProtNLM"/>
    </source>
</evidence>
<dbReference type="AlphaFoldDB" id="A0A0E0F8C7"/>
<keyword evidence="3" id="KW-0813">Transport</keyword>
<keyword evidence="8 9" id="KW-0472">Membrane</keyword>
<feature type="region of interest" description="Disordered" evidence="10">
    <location>
        <begin position="827"/>
        <end position="848"/>
    </location>
</feature>
<dbReference type="InterPro" id="IPR018108">
    <property type="entry name" value="MCP_transmembrane"/>
</dbReference>
<feature type="transmembrane region" description="Helical" evidence="11">
    <location>
        <begin position="1051"/>
        <end position="1070"/>
    </location>
</feature>
<feature type="region of interest" description="Disordered" evidence="10">
    <location>
        <begin position="1"/>
        <end position="177"/>
    </location>
</feature>
<organism evidence="12">
    <name type="scientific">Oryza meridionalis</name>
    <dbReference type="NCBI Taxonomy" id="40149"/>
    <lineage>
        <taxon>Eukaryota</taxon>
        <taxon>Viridiplantae</taxon>
        <taxon>Streptophyta</taxon>
        <taxon>Embryophyta</taxon>
        <taxon>Tracheophyta</taxon>
        <taxon>Spermatophyta</taxon>
        <taxon>Magnoliopsida</taxon>
        <taxon>Liliopsida</taxon>
        <taxon>Poales</taxon>
        <taxon>Poaceae</taxon>
        <taxon>BOP clade</taxon>
        <taxon>Oryzoideae</taxon>
        <taxon>Oryzeae</taxon>
        <taxon>Oryzinae</taxon>
        <taxon>Oryza</taxon>
    </lineage>
</organism>
<feature type="region of interest" description="Disordered" evidence="10">
    <location>
        <begin position="272"/>
        <end position="815"/>
    </location>
</feature>
<comment type="similarity">
    <text evidence="2">Belongs to the mitochondrial carrier (TC 2.A.29) family.</text>
</comment>
<dbReference type="GO" id="GO:1990544">
    <property type="term" value="P:mitochondrial ATP transmembrane transport"/>
    <property type="evidence" value="ECO:0007669"/>
    <property type="project" value="InterPro"/>
</dbReference>
<name>A0A0E0F8C7_9ORYZ</name>
<feature type="compositionally biased region" description="Basic and acidic residues" evidence="10">
    <location>
        <begin position="277"/>
        <end position="287"/>
    </location>
</feature>
<accession>A0A0E0F8C7</accession>
<feature type="compositionally biased region" description="Polar residues" evidence="10">
    <location>
        <begin position="365"/>
        <end position="383"/>
    </location>
</feature>
<feature type="compositionally biased region" description="Low complexity" evidence="10">
    <location>
        <begin position="145"/>
        <end position="158"/>
    </location>
</feature>
<evidence type="ECO:0000256" key="2">
    <source>
        <dbReference type="ARBA" id="ARBA00006375"/>
    </source>
</evidence>
<dbReference type="PROSITE" id="PS50920">
    <property type="entry name" value="SOLCAR"/>
    <property type="match status" value="2"/>
</dbReference>
<feature type="compositionally biased region" description="Basic and acidic residues" evidence="10">
    <location>
        <begin position="577"/>
        <end position="654"/>
    </location>
</feature>
<keyword evidence="7" id="KW-0175">Coiled coil</keyword>
<dbReference type="GO" id="GO:0140021">
    <property type="term" value="P:mitochondrial ADP transmembrane transport"/>
    <property type="evidence" value="ECO:0007669"/>
    <property type="project" value="InterPro"/>
</dbReference>
<protein>
    <recommendedName>
        <fullName evidence="14">J domain-containing protein</fullName>
    </recommendedName>
</protein>
<feature type="transmembrane region" description="Helical" evidence="11">
    <location>
        <begin position="1090"/>
        <end position="1111"/>
    </location>
</feature>